<evidence type="ECO:0000313" key="4">
    <source>
        <dbReference type="Proteomes" id="UP000502287"/>
    </source>
</evidence>
<dbReference type="EMBL" id="RKQT01000001">
    <property type="protein sequence ID" value="RPE96099.1"/>
    <property type="molecule type" value="Genomic_DNA"/>
</dbReference>
<dbReference type="PROSITE" id="PS51257">
    <property type="entry name" value="PROKAR_LIPOPROTEIN"/>
    <property type="match status" value="1"/>
</dbReference>
<protein>
    <recommendedName>
        <fullName evidence="5">Pyridoxamine 5'-phosphate oxidase putative domain-containing protein</fullName>
    </recommendedName>
</protein>
<sequence>MNNIPSKLIEFIQQNHVVSLACSHQEEIWAASCFYVFDSKHDRLIVLTKQSTQHGKMMLANPHIAGTIAAQPDNIQNIEGIQFTAIAQRLTDSKAEQARLLYTARHPIAKLIPSDVWEIRFTRIKHTENRLAFAQKTEWQAT</sequence>
<dbReference type="PIRSF" id="PIRSF009554">
    <property type="entry name" value="UCP009554"/>
    <property type="match status" value="1"/>
</dbReference>
<evidence type="ECO:0008006" key="5">
    <source>
        <dbReference type="Google" id="ProtNLM"/>
    </source>
</evidence>
<reference evidence="1 4" key="1">
    <citation type="submission" date="2016-03" db="EMBL/GenBank/DDBJ databases">
        <authorList>
            <person name="Hansen M.J."/>
            <person name="Bojesen A.M."/>
            <person name="Planet P."/>
        </authorList>
    </citation>
    <scope>NUCLEOTIDE SEQUENCE [LARGE SCALE GENOMIC DNA]</scope>
    <source>
        <strain evidence="1 4">HPA 21</strain>
    </source>
</reference>
<evidence type="ECO:0000313" key="3">
    <source>
        <dbReference type="Proteomes" id="UP000276901"/>
    </source>
</evidence>
<dbReference type="EMBL" id="CP015029">
    <property type="protein sequence ID" value="QIM65457.1"/>
    <property type="molecule type" value="Genomic_DNA"/>
</dbReference>
<evidence type="ECO:0000313" key="2">
    <source>
        <dbReference type="EMBL" id="RPE96099.1"/>
    </source>
</evidence>
<dbReference type="RefSeq" id="WP_123956016.1">
    <property type="nucleotide sequence ID" value="NZ_CP015029.1"/>
</dbReference>
<dbReference type="KEGG" id="fcl:A4G17_08385"/>
<dbReference type="SUPFAM" id="SSF50475">
    <property type="entry name" value="FMN-binding split barrel"/>
    <property type="match status" value="1"/>
</dbReference>
<dbReference type="Proteomes" id="UP000502287">
    <property type="component" value="Chromosome"/>
</dbReference>
<organism evidence="1 4">
    <name type="scientific">Frederiksenia canicola</name>
    <dbReference type="NCBI Taxonomy" id="123824"/>
    <lineage>
        <taxon>Bacteria</taxon>
        <taxon>Pseudomonadati</taxon>
        <taxon>Pseudomonadota</taxon>
        <taxon>Gammaproteobacteria</taxon>
        <taxon>Pasteurellales</taxon>
        <taxon>Pasteurellaceae</taxon>
        <taxon>Frederiksenia</taxon>
    </lineage>
</organism>
<keyword evidence="3" id="KW-1185">Reference proteome</keyword>
<proteinExistence type="predicted"/>
<name>A0AAE6X6Z4_9PAST</name>
<dbReference type="InterPro" id="IPR011194">
    <property type="entry name" value="UPF0306"/>
</dbReference>
<dbReference type="InterPro" id="IPR012349">
    <property type="entry name" value="Split_barrel_FMN-bd"/>
</dbReference>
<dbReference type="Proteomes" id="UP000276901">
    <property type="component" value="Unassembled WGS sequence"/>
</dbReference>
<dbReference type="AlphaFoldDB" id="A0AAE6X6Z4"/>
<accession>A0AAE6X6Z4</accession>
<reference evidence="2 3" key="2">
    <citation type="submission" date="2018-11" db="EMBL/GenBank/DDBJ databases">
        <title>Genomic Encyclopedia of Type Strains, Phase IV (KMG-IV): sequencing the most valuable type-strain genomes for metagenomic binning, comparative biology and taxonomic classification.</title>
        <authorList>
            <person name="Goeker M."/>
        </authorList>
    </citation>
    <scope>NUCLEOTIDE SEQUENCE [LARGE SCALE GENOMIC DNA]</scope>
    <source>
        <strain evidence="2 3">DSM 25797</strain>
    </source>
</reference>
<gene>
    <name evidence="1" type="ORF">A4G17_08385</name>
    <name evidence="2" type="ORF">EDC49_0482</name>
</gene>
<evidence type="ECO:0000313" key="1">
    <source>
        <dbReference type="EMBL" id="QIM65457.1"/>
    </source>
</evidence>
<dbReference type="Gene3D" id="2.30.110.10">
    <property type="entry name" value="Electron Transport, Fmn-binding Protein, Chain A"/>
    <property type="match status" value="1"/>
</dbReference>